<keyword evidence="2" id="KW-1185">Reference proteome</keyword>
<evidence type="ECO:0000313" key="1">
    <source>
        <dbReference type="EMBL" id="GBM54734.1"/>
    </source>
</evidence>
<dbReference type="OrthoDB" id="6508425at2759"/>
<organism evidence="1 2">
    <name type="scientific">Araneus ventricosus</name>
    <name type="common">Orbweaver spider</name>
    <name type="synonym">Epeira ventricosa</name>
    <dbReference type="NCBI Taxonomy" id="182803"/>
    <lineage>
        <taxon>Eukaryota</taxon>
        <taxon>Metazoa</taxon>
        <taxon>Ecdysozoa</taxon>
        <taxon>Arthropoda</taxon>
        <taxon>Chelicerata</taxon>
        <taxon>Arachnida</taxon>
        <taxon>Araneae</taxon>
        <taxon>Araneomorphae</taxon>
        <taxon>Entelegynae</taxon>
        <taxon>Araneoidea</taxon>
        <taxon>Araneidae</taxon>
        <taxon>Araneus</taxon>
    </lineage>
</organism>
<evidence type="ECO:0008006" key="3">
    <source>
        <dbReference type="Google" id="ProtNLM"/>
    </source>
</evidence>
<proteinExistence type="predicted"/>
<name>A0A4Y2GRG6_ARAVE</name>
<dbReference type="AlphaFoldDB" id="A0A4Y2GRG6"/>
<accession>A0A4Y2GRG6</accession>
<dbReference type="EMBL" id="BGPR01001472">
    <property type="protein sequence ID" value="GBM54734.1"/>
    <property type="molecule type" value="Genomic_DNA"/>
</dbReference>
<reference evidence="1 2" key="1">
    <citation type="journal article" date="2019" name="Sci. Rep.">
        <title>Orb-weaving spider Araneus ventricosus genome elucidates the spidroin gene catalogue.</title>
        <authorList>
            <person name="Kono N."/>
            <person name="Nakamura H."/>
            <person name="Ohtoshi R."/>
            <person name="Moran D.A.P."/>
            <person name="Shinohara A."/>
            <person name="Yoshida Y."/>
            <person name="Fujiwara M."/>
            <person name="Mori M."/>
            <person name="Tomita M."/>
            <person name="Arakawa K."/>
        </authorList>
    </citation>
    <scope>NUCLEOTIDE SEQUENCE [LARGE SCALE GENOMIC DNA]</scope>
</reference>
<evidence type="ECO:0000313" key="2">
    <source>
        <dbReference type="Proteomes" id="UP000499080"/>
    </source>
</evidence>
<dbReference type="Proteomes" id="UP000499080">
    <property type="component" value="Unassembled WGS sequence"/>
</dbReference>
<sequence length="127" mass="14853">MLTDWQRLWTSSTTGKKIRELIPKISQHSAAWNRELIIFMTGHGPFPQNLKRFHLSNTEDCNCGAKGTPIHYATNCPFTMSWHMKQPSDSNELEWKKNIVKNKGSRQRITNIIQFMHQNNDLFKPLN</sequence>
<protein>
    <recommendedName>
        <fullName evidence="3">Reverse transcriptase zinc-binding domain-containing protein</fullName>
    </recommendedName>
</protein>
<comment type="caution">
    <text evidence="1">The sequence shown here is derived from an EMBL/GenBank/DDBJ whole genome shotgun (WGS) entry which is preliminary data.</text>
</comment>
<gene>
    <name evidence="1" type="ORF">AVEN_76242_1</name>
</gene>